<name>A0A345ZAV9_9BACT</name>
<protein>
    <submittedName>
        <fullName evidence="1">Uncharacterized protein</fullName>
    </submittedName>
</protein>
<organism evidence="1 2">
    <name type="scientific">Candidatus Chromulinivorax destructor</name>
    <dbReference type="NCBI Taxonomy" id="2066483"/>
    <lineage>
        <taxon>Bacteria</taxon>
        <taxon>Candidatus Babelota</taxon>
        <taxon>Candidatus Babeliae</taxon>
        <taxon>Candidatus Babeliales</taxon>
        <taxon>Candidatus Chromulinivoraceae</taxon>
        <taxon>Candidatus Chromulinivorax</taxon>
    </lineage>
</organism>
<accession>A0A345ZAV9</accession>
<dbReference type="AlphaFoldDB" id="A0A345ZAV9"/>
<gene>
    <name evidence="1" type="ORF">C0J27_01535</name>
</gene>
<dbReference type="KEGG" id="cdes:C0J27_01535"/>
<reference evidence="1 2" key="1">
    <citation type="submission" date="2017-12" db="EMBL/GenBank/DDBJ databases">
        <title>Chromulinavorax destructans is a abundant pathogen of dominant heterotrophic picoflagllates.</title>
        <authorList>
            <person name="Deeg C.M."/>
            <person name="Zimmer M."/>
            <person name="Suttle C.A."/>
        </authorList>
    </citation>
    <scope>NUCLEOTIDE SEQUENCE [LARGE SCALE GENOMIC DNA]</scope>
    <source>
        <strain evidence="1 2">SeV1</strain>
    </source>
</reference>
<dbReference type="EMBL" id="CP025544">
    <property type="protein sequence ID" value="AXK60426.1"/>
    <property type="molecule type" value="Genomic_DNA"/>
</dbReference>
<dbReference type="Proteomes" id="UP000254834">
    <property type="component" value="Chromosome"/>
</dbReference>
<proteinExistence type="predicted"/>
<sequence length="259" mass="28398">MKKLWIIGLLVSSQLSVASYDKNQVRKLGPHVTQAVNSAFEKGCKPEGLDALCAAFKISDAKKLPKLTNIVTQDVQQEYELSNNQLIDIWNLSRQAIVEARKNKKPEGPGFFIALLEALEENEASEKMTYGERRIDRKLDSYKTRDAELIWQSNPDKISPATDKALKHCNNAIINSNYKLNPTWQNWALTKGVDGRFAVASAVLIAAGAGAMNHGLRYGNANNYGDECTVMGSIGFSLGVGCLSLSLSTDGVKFSAMPE</sequence>
<evidence type="ECO:0000313" key="2">
    <source>
        <dbReference type="Proteomes" id="UP000254834"/>
    </source>
</evidence>
<evidence type="ECO:0000313" key="1">
    <source>
        <dbReference type="EMBL" id="AXK60426.1"/>
    </source>
</evidence>
<keyword evidence="2" id="KW-1185">Reference proteome</keyword>
<dbReference type="RefSeq" id="WP_115585441.1">
    <property type="nucleotide sequence ID" value="NZ_CP025544.1"/>
</dbReference>